<feature type="region of interest" description="Disordered" evidence="1">
    <location>
        <begin position="1"/>
        <end position="21"/>
    </location>
</feature>
<dbReference type="RefSeq" id="WP_206006780.1">
    <property type="nucleotide sequence ID" value="NZ_CP070619.1"/>
</dbReference>
<protein>
    <submittedName>
        <fullName evidence="3">Helix-turn-helix domain-containing protein</fullName>
    </submittedName>
</protein>
<evidence type="ECO:0000313" key="4">
    <source>
        <dbReference type="Proteomes" id="UP000662986"/>
    </source>
</evidence>
<keyword evidence="4" id="KW-1185">Reference proteome</keyword>
<proteinExistence type="predicted"/>
<dbReference type="SUPFAM" id="SSF46689">
    <property type="entry name" value="Homeodomain-like"/>
    <property type="match status" value="1"/>
</dbReference>
<organism evidence="3 4">
    <name type="scientific">Rhodococcus pseudokoreensis</name>
    <dbReference type="NCBI Taxonomy" id="2811421"/>
    <lineage>
        <taxon>Bacteria</taxon>
        <taxon>Bacillati</taxon>
        <taxon>Actinomycetota</taxon>
        <taxon>Actinomycetes</taxon>
        <taxon>Mycobacteriales</taxon>
        <taxon>Nocardiaceae</taxon>
        <taxon>Rhodococcus</taxon>
    </lineage>
</organism>
<dbReference type="EMBL" id="CP070619">
    <property type="protein sequence ID" value="QSE95454.1"/>
    <property type="molecule type" value="Genomic_DNA"/>
</dbReference>
<dbReference type="Gene3D" id="1.10.10.60">
    <property type="entry name" value="Homeodomain-like"/>
    <property type="match status" value="1"/>
</dbReference>
<evidence type="ECO:0000259" key="2">
    <source>
        <dbReference type="Pfam" id="PF13936"/>
    </source>
</evidence>
<gene>
    <name evidence="3" type="ORF">JWS13_17625</name>
</gene>
<evidence type="ECO:0000313" key="3">
    <source>
        <dbReference type="EMBL" id="QSE95454.1"/>
    </source>
</evidence>
<reference evidence="3 4" key="2">
    <citation type="journal article" date="2022" name="Arch. Microbiol.">
        <title>Rhodococcus pseudokoreensis sp. nov. isolated from the rhizosphere of young M26 apple rootstocks.</title>
        <authorList>
            <person name="Kampfer P."/>
            <person name="Glaeser S.P."/>
            <person name="Blom J."/>
            <person name="Wolf J."/>
            <person name="Benning S."/>
            <person name="Schloter M."/>
            <person name="Neumann-Schaal M."/>
        </authorList>
    </citation>
    <scope>NUCLEOTIDE SEQUENCE [LARGE SCALE GENOMIC DNA]</scope>
    <source>
        <strain evidence="3 4">R79</strain>
    </source>
</reference>
<dbReference type="Pfam" id="PF13936">
    <property type="entry name" value="HTH_38"/>
    <property type="match status" value="1"/>
</dbReference>
<reference evidence="3 4" key="1">
    <citation type="journal article" date="2021" name="Microbiol. Resour. Announc.">
        <title>Complete Genome Sequences of Two Rhodococcus sp. Strains with Large and Linear Chromosomes, Isolated from Apple Rhizosphere.</title>
        <authorList>
            <person name="Benning S."/>
            <person name="Brugnone N."/>
            <person name="Siani R."/>
            <person name="Kublik S."/>
            <person name="Schloter M."/>
            <person name="Rad V."/>
        </authorList>
    </citation>
    <scope>NUCLEOTIDE SEQUENCE [LARGE SCALE GENOMIC DNA]</scope>
    <source>
        <strain evidence="3 4">R79</strain>
    </source>
</reference>
<dbReference type="InterPro" id="IPR009057">
    <property type="entry name" value="Homeodomain-like_sf"/>
</dbReference>
<name>A0A974ZYT4_9NOCA</name>
<dbReference type="InterPro" id="IPR025246">
    <property type="entry name" value="IS30-like_HTH"/>
</dbReference>
<sequence length="189" mass="20542">MAIPKLSEEDEAKIREGHHQGRSLNSIARDLGVNPSTVSRWAKREGLLWTGVPAASTAVRDRLAYNRLRLAEAALADALAIRERLWESHEVIVNTPAGPERMTMDLPDAKATAEFSKAVERLANTHSALSEYTKGASTEAAKSMLMQMQEALERFAGEYDEENGGQEPPTPTDAEIDAEIAALADETAG</sequence>
<evidence type="ECO:0000256" key="1">
    <source>
        <dbReference type="SAM" id="MobiDB-lite"/>
    </source>
</evidence>
<feature type="domain" description="Transposase IS30-like HTH" evidence="2">
    <location>
        <begin position="5"/>
        <end position="40"/>
    </location>
</feature>
<dbReference type="Proteomes" id="UP000662986">
    <property type="component" value="Chromosome"/>
</dbReference>
<accession>A0A974ZYT4</accession>